<gene>
    <name evidence="1" type="ORF">O6H91_13G050600</name>
</gene>
<accession>A0ACC2BUU3</accession>
<dbReference type="EMBL" id="CM055104">
    <property type="protein sequence ID" value="KAJ7533465.1"/>
    <property type="molecule type" value="Genomic_DNA"/>
</dbReference>
<keyword evidence="2" id="KW-1185">Reference proteome</keyword>
<evidence type="ECO:0000313" key="2">
    <source>
        <dbReference type="Proteomes" id="UP001162992"/>
    </source>
</evidence>
<proteinExistence type="predicted"/>
<name>A0ACC2BUU3_DIPCM</name>
<evidence type="ECO:0000313" key="1">
    <source>
        <dbReference type="EMBL" id="KAJ7533465.1"/>
    </source>
</evidence>
<comment type="caution">
    <text evidence="1">The sequence shown here is derived from an EMBL/GenBank/DDBJ whole genome shotgun (WGS) entry which is preliminary data.</text>
</comment>
<organism evidence="1 2">
    <name type="scientific">Diphasiastrum complanatum</name>
    <name type="common">Issler's clubmoss</name>
    <name type="synonym">Lycopodium complanatum</name>
    <dbReference type="NCBI Taxonomy" id="34168"/>
    <lineage>
        <taxon>Eukaryota</taxon>
        <taxon>Viridiplantae</taxon>
        <taxon>Streptophyta</taxon>
        <taxon>Embryophyta</taxon>
        <taxon>Tracheophyta</taxon>
        <taxon>Lycopodiopsida</taxon>
        <taxon>Lycopodiales</taxon>
        <taxon>Lycopodiaceae</taxon>
        <taxon>Lycopodioideae</taxon>
        <taxon>Diphasiastrum</taxon>
    </lineage>
</organism>
<reference evidence="2" key="1">
    <citation type="journal article" date="2024" name="Proc. Natl. Acad. Sci. U.S.A.">
        <title>Extraordinary preservation of gene collinearity over three hundred million years revealed in homosporous lycophytes.</title>
        <authorList>
            <person name="Li C."/>
            <person name="Wickell D."/>
            <person name="Kuo L.Y."/>
            <person name="Chen X."/>
            <person name="Nie B."/>
            <person name="Liao X."/>
            <person name="Peng D."/>
            <person name="Ji J."/>
            <person name="Jenkins J."/>
            <person name="Williams M."/>
            <person name="Shu S."/>
            <person name="Plott C."/>
            <person name="Barry K."/>
            <person name="Rajasekar S."/>
            <person name="Grimwood J."/>
            <person name="Han X."/>
            <person name="Sun S."/>
            <person name="Hou Z."/>
            <person name="He W."/>
            <person name="Dai G."/>
            <person name="Sun C."/>
            <person name="Schmutz J."/>
            <person name="Leebens-Mack J.H."/>
            <person name="Li F.W."/>
            <person name="Wang L."/>
        </authorList>
    </citation>
    <scope>NUCLEOTIDE SEQUENCE [LARGE SCALE GENOMIC DNA]</scope>
    <source>
        <strain evidence="2">cv. PW_Plant_1</strain>
    </source>
</reference>
<sequence length="319" mass="35524">MDSFRAISQHKGEANPTRIRRMEASALDWRHAIVLKPSLQILLAGKKASCSRFSYDENWLAIGNDCGEIESFYQVHRVADGGHAFTLKPNGRQRWPCTALCFRPSTTTFSTRNVIVSCDVGGQIHHWHALSGKHLGTIQEADNQLYAIDIQETGLKYATAGVDTKVRIYDEVTRKLLHTLNDGNGKTSAGHTNRVFSVHWHPTDENVVVSGGWDNTVQEWDYGSARLICNLDWRDNHPCRVYSAKYGRFPSQRVIGAGGSGSNEACLLDLDTHQVLALLSELEKAVCSVSFSPFGNLLAVTTTNIVFVIELMDMLLTYK</sequence>
<protein>
    <submittedName>
        <fullName evidence="1">Uncharacterized protein</fullName>
    </submittedName>
</protein>
<dbReference type="Proteomes" id="UP001162992">
    <property type="component" value="Chromosome 13"/>
</dbReference>